<name>A0A1S1P0K4_9GAMM</name>
<evidence type="ECO:0000256" key="3">
    <source>
        <dbReference type="ARBA" id="ARBA00023125"/>
    </source>
</evidence>
<keyword evidence="4" id="KW-0233">DNA recombination</keyword>
<dbReference type="GO" id="GO:0015074">
    <property type="term" value="P:DNA integration"/>
    <property type="evidence" value="ECO:0007669"/>
    <property type="project" value="UniProtKB-KW"/>
</dbReference>
<dbReference type="AlphaFoldDB" id="A0A1S1P0K4"/>
<dbReference type="Gene3D" id="1.10.150.130">
    <property type="match status" value="1"/>
</dbReference>
<dbReference type="PANTHER" id="PTHR30629">
    <property type="entry name" value="PROPHAGE INTEGRASE"/>
    <property type="match status" value="1"/>
</dbReference>
<dbReference type="Pfam" id="PF12167">
    <property type="entry name" value="Arm-DNA-bind_2"/>
    <property type="match status" value="1"/>
</dbReference>
<dbReference type="InterPro" id="IPR011010">
    <property type="entry name" value="DNA_brk_join_enz"/>
</dbReference>
<protein>
    <submittedName>
        <fullName evidence="5">Site-specific integrase</fullName>
    </submittedName>
</protein>
<evidence type="ECO:0000256" key="2">
    <source>
        <dbReference type="ARBA" id="ARBA00022908"/>
    </source>
</evidence>
<proteinExistence type="inferred from homology"/>
<dbReference type="InterPro" id="IPR044068">
    <property type="entry name" value="CB"/>
</dbReference>
<dbReference type="RefSeq" id="WP_070976996.1">
    <property type="nucleotide sequence ID" value="NZ_CP043420.1"/>
</dbReference>
<dbReference type="Pfam" id="PF00589">
    <property type="entry name" value="Phage_integrase"/>
    <property type="match status" value="1"/>
</dbReference>
<evidence type="ECO:0000313" key="6">
    <source>
        <dbReference type="Proteomes" id="UP000322553"/>
    </source>
</evidence>
<gene>
    <name evidence="5" type="ORF">FY550_06670</name>
</gene>
<comment type="similarity">
    <text evidence="1">Belongs to the 'phage' integrase family.</text>
</comment>
<evidence type="ECO:0000256" key="1">
    <source>
        <dbReference type="ARBA" id="ARBA00008857"/>
    </source>
</evidence>
<dbReference type="SUPFAM" id="SSF56349">
    <property type="entry name" value="DNA breaking-rejoining enzymes"/>
    <property type="match status" value="1"/>
</dbReference>
<dbReference type="OrthoDB" id="5391994at2"/>
<dbReference type="InterPro" id="IPR002104">
    <property type="entry name" value="Integrase_catalytic"/>
</dbReference>
<sequence length="388" mass="44245">MGREPEGVRSASASTIEIDFYYQGTRCRERLKLKPTTSNLKRAARHRAAVIAAIEDGTFDYSVTFPASKNAHKFIRSDRLDNYLAQWLEHKRPTLKASSYRTYKTIVERLIVPKLGHLLLPEVSRPKVRDWLSGLTVGNKRMSNIQTVLRSALTDAVHDDLLQTNPLHGWHYRRNEAPANTGPDPFTREEQSAILGALRPESRPLIQFAFWTGMRPSEYIALEWGDIDWQRMEIHVTKSITAAARGEIEDTKTNAGRRVISLLPPAAEALKQQKAATFMHPSGRIFLWPRSQKPFSGDTDIREKIWRPALLRAGVRYRRLYQARHTFGSMMLSAGEPLAWVSRQMGHRDVVFTARTYARWIPNDSPELGMRAVEMFGQHSQDSVSNDA</sequence>
<organism evidence="5 6">
    <name type="scientific">Kushneria phosphatilytica</name>
    <dbReference type="NCBI Taxonomy" id="657387"/>
    <lineage>
        <taxon>Bacteria</taxon>
        <taxon>Pseudomonadati</taxon>
        <taxon>Pseudomonadota</taxon>
        <taxon>Gammaproteobacteria</taxon>
        <taxon>Oceanospirillales</taxon>
        <taxon>Halomonadaceae</taxon>
        <taxon>Kushneria</taxon>
    </lineage>
</organism>
<dbReference type="InterPro" id="IPR010998">
    <property type="entry name" value="Integrase_recombinase_N"/>
</dbReference>
<evidence type="ECO:0000313" key="5">
    <source>
        <dbReference type="EMBL" id="QEL10836.1"/>
    </source>
</evidence>
<dbReference type="EMBL" id="CP043420">
    <property type="protein sequence ID" value="QEL10836.1"/>
    <property type="molecule type" value="Genomic_DNA"/>
</dbReference>
<dbReference type="STRING" id="657387.BH688_02910"/>
<dbReference type="PANTHER" id="PTHR30629:SF2">
    <property type="entry name" value="PROPHAGE INTEGRASE INTS-RELATED"/>
    <property type="match status" value="1"/>
</dbReference>
<dbReference type="Proteomes" id="UP000322553">
    <property type="component" value="Chromosome"/>
</dbReference>
<dbReference type="PROSITE" id="PS51900">
    <property type="entry name" value="CB"/>
    <property type="match status" value="1"/>
</dbReference>
<dbReference type="GO" id="GO:0006310">
    <property type="term" value="P:DNA recombination"/>
    <property type="evidence" value="ECO:0007669"/>
    <property type="project" value="UniProtKB-KW"/>
</dbReference>
<reference evidence="5 6" key="1">
    <citation type="submission" date="2019-08" db="EMBL/GenBank/DDBJ databases">
        <title>Complete genome sequence of Kushneria sp. YCWA18, a halophilic phosphate-solubilizing bacterium isolated from Daqiao saltern in China.</title>
        <authorList>
            <person name="Du G.-X."/>
            <person name="Qu L.-Y."/>
        </authorList>
    </citation>
    <scope>NUCLEOTIDE SEQUENCE [LARGE SCALE GENOMIC DNA]</scope>
    <source>
        <strain evidence="5 6">YCWA18</strain>
    </source>
</reference>
<dbReference type="Gene3D" id="1.10.443.10">
    <property type="entry name" value="Intergrase catalytic core"/>
    <property type="match status" value="1"/>
</dbReference>
<keyword evidence="6" id="KW-1185">Reference proteome</keyword>
<dbReference type="KEGG" id="kuy:FY550_06670"/>
<dbReference type="InterPro" id="IPR022000">
    <property type="entry name" value="Min27-like_integrase_DNA_bind"/>
</dbReference>
<dbReference type="InterPro" id="IPR050808">
    <property type="entry name" value="Phage_Integrase"/>
</dbReference>
<evidence type="ECO:0000256" key="4">
    <source>
        <dbReference type="ARBA" id="ARBA00023172"/>
    </source>
</evidence>
<keyword evidence="3" id="KW-0238">DNA-binding</keyword>
<accession>A0A1S1P0K4</accession>
<dbReference type="CDD" id="cd01189">
    <property type="entry name" value="INT_ICEBs1_C_like"/>
    <property type="match status" value="1"/>
</dbReference>
<dbReference type="PROSITE" id="PS51898">
    <property type="entry name" value="TYR_RECOMBINASE"/>
    <property type="match status" value="1"/>
</dbReference>
<keyword evidence="2" id="KW-0229">DNA integration</keyword>
<dbReference type="Pfam" id="PF14659">
    <property type="entry name" value="Phage_int_SAM_3"/>
    <property type="match status" value="1"/>
</dbReference>
<dbReference type="InterPro" id="IPR004107">
    <property type="entry name" value="Integrase_SAM-like_N"/>
</dbReference>
<dbReference type="GO" id="GO:0003677">
    <property type="term" value="F:DNA binding"/>
    <property type="evidence" value="ECO:0007669"/>
    <property type="project" value="UniProtKB-UniRule"/>
</dbReference>
<dbReference type="InterPro" id="IPR013762">
    <property type="entry name" value="Integrase-like_cat_sf"/>
</dbReference>